<name>A0A857DII8_9FIRM</name>
<dbReference type="RefSeq" id="WP_158208234.1">
    <property type="nucleotide sequence ID" value="NZ_CP046996.1"/>
</dbReference>
<dbReference type="AlphaFoldDB" id="A0A857DII8"/>
<reference evidence="1 2" key="1">
    <citation type="submission" date="2019-12" db="EMBL/GenBank/DDBJ databases">
        <title>Sequence classification of anaerobic respiratory reductive dehalogenases: First we see many, then we see few.</title>
        <authorList>
            <person name="Molenda O."/>
            <person name="Puentes Jacome L.A."/>
            <person name="Cao X."/>
            <person name="Nesbo C.L."/>
            <person name="Tang S."/>
            <person name="Morson N."/>
            <person name="Patron J."/>
            <person name="Lomheim L."/>
            <person name="Wishart D.S."/>
            <person name="Edwards E.A."/>
        </authorList>
    </citation>
    <scope>NUCLEOTIDE SEQUENCE [LARGE SCALE GENOMIC DNA]</scope>
    <source>
        <strain evidence="1 2">12DCA</strain>
    </source>
</reference>
<gene>
    <name evidence="1" type="ORF">GQ588_07755</name>
</gene>
<sequence length="152" mass="16428">METFRSAFTESDLIDGATVSVLAGQFVKLGEYQVQAGELVAVGYGAESGQESAQGRIYALLKDGEAVPGIINGVVRVSIYSPQDRPIEILQEYRTETLNTSSTDRTKQVPLPLINAFVSEDKKIVLEMKADANATLTKANCDLIMDITKAVV</sequence>
<proteinExistence type="predicted"/>
<evidence type="ECO:0000313" key="2">
    <source>
        <dbReference type="Proteomes" id="UP000430508"/>
    </source>
</evidence>
<evidence type="ECO:0000313" key="1">
    <source>
        <dbReference type="EMBL" id="QHA00531.1"/>
    </source>
</evidence>
<dbReference type="EMBL" id="CP046996">
    <property type="protein sequence ID" value="QHA00531.1"/>
    <property type="molecule type" value="Genomic_DNA"/>
</dbReference>
<dbReference type="Proteomes" id="UP000430508">
    <property type="component" value="Chromosome"/>
</dbReference>
<protein>
    <submittedName>
        <fullName evidence="1">Uncharacterized protein</fullName>
    </submittedName>
</protein>
<accession>A0A857DII8</accession>
<organism evidence="1 2">
    <name type="scientific">Dehalobacter restrictus</name>
    <dbReference type="NCBI Taxonomy" id="55583"/>
    <lineage>
        <taxon>Bacteria</taxon>
        <taxon>Bacillati</taxon>
        <taxon>Bacillota</taxon>
        <taxon>Clostridia</taxon>
        <taxon>Eubacteriales</taxon>
        <taxon>Desulfitobacteriaceae</taxon>
        <taxon>Dehalobacter</taxon>
    </lineage>
</organism>